<feature type="compositionally biased region" description="Low complexity" evidence="1">
    <location>
        <begin position="526"/>
        <end position="552"/>
    </location>
</feature>
<evidence type="ECO:0000256" key="1">
    <source>
        <dbReference type="SAM" id="MobiDB-lite"/>
    </source>
</evidence>
<accession>A0A0C2YYR8</accession>
<evidence type="ECO:0000313" key="3">
    <source>
        <dbReference type="Proteomes" id="UP000053424"/>
    </source>
</evidence>
<reference evidence="2 3" key="1">
    <citation type="submission" date="2014-04" db="EMBL/GenBank/DDBJ databases">
        <authorList>
            <consortium name="DOE Joint Genome Institute"/>
            <person name="Kuo A."/>
            <person name="Gay G."/>
            <person name="Dore J."/>
            <person name="Kohler A."/>
            <person name="Nagy L.G."/>
            <person name="Floudas D."/>
            <person name="Copeland A."/>
            <person name="Barry K.W."/>
            <person name="Cichocki N."/>
            <person name="Veneault-Fourrey C."/>
            <person name="LaButti K."/>
            <person name="Lindquist E.A."/>
            <person name="Lipzen A."/>
            <person name="Lundell T."/>
            <person name="Morin E."/>
            <person name="Murat C."/>
            <person name="Sun H."/>
            <person name="Tunlid A."/>
            <person name="Henrissat B."/>
            <person name="Grigoriev I.V."/>
            <person name="Hibbett D.S."/>
            <person name="Martin F."/>
            <person name="Nordberg H.P."/>
            <person name="Cantor M.N."/>
            <person name="Hua S.X."/>
        </authorList>
    </citation>
    <scope>NUCLEOTIDE SEQUENCE [LARGE SCALE GENOMIC DNA]</scope>
    <source>
        <strain evidence="3">h7</strain>
    </source>
</reference>
<feature type="compositionally biased region" description="Pro residues" evidence="1">
    <location>
        <begin position="219"/>
        <end position="229"/>
    </location>
</feature>
<organism evidence="2 3">
    <name type="scientific">Hebeloma cylindrosporum</name>
    <dbReference type="NCBI Taxonomy" id="76867"/>
    <lineage>
        <taxon>Eukaryota</taxon>
        <taxon>Fungi</taxon>
        <taxon>Dikarya</taxon>
        <taxon>Basidiomycota</taxon>
        <taxon>Agaricomycotina</taxon>
        <taxon>Agaricomycetes</taxon>
        <taxon>Agaricomycetidae</taxon>
        <taxon>Agaricales</taxon>
        <taxon>Agaricineae</taxon>
        <taxon>Hymenogastraceae</taxon>
        <taxon>Hebeloma</taxon>
    </lineage>
</organism>
<dbReference type="AlphaFoldDB" id="A0A0C2YYR8"/>
<feature type="compositionally biased region" description="Polar residues" evidence="1">
    <location>
        <begin position="553"/>
        <end position="573"/>
    </location>
</feature>
<evidence type="ECO:0000313" key="2">
    <source>
        <dbReference type="EMBL" id="KIM46102.1"/>
    </source>
</evidence>
<feature type="compositionally biased region" description="Polar residues" evidence="1">
    <location>
        <begin position="632"/>
        <end position="641"/>
    </location>
</feature>
<feature type="compositionally biased region" description="Low complexity" evidence="1">
    <location>
        <begin position="405"/>
        <end position="437"/>
    </location>
</feature>
<dbReference type="Proteomes" id="UP000053424">
    <property type="component" value="Unassembled WGS sequence"/>
</dbReference>
<feature type="compositionally biased region" description="Basic and acidic residues" evidence="1">
    <location>
        <begin position="360"/>
        <end position="378"/>
    </location>
</feature>
<dbReference type="STRING" id="686832.A0A0C2YYR8"/>
<feature type="region of interest" description="Disordered" evidence="1">
    <location>
        <begin position="346"/>
        <end position="465"/>
    </location>
</feature>
<reference evidence="3" key="2">
    <citation type="submission" date="2015-01" db="EMBL/GenBank/DDBJ databases">
        <title>Evolutionary Origins and Diversification of the Mycorrhizal Mutualists.</title>
        <authorList>
            <consortium name="DOE Joint Genome Institute"/>
            <consortium name="Mycorrhizal Genomics Consortium"/>
            <person name="Kohler A."/>
            <person name="Kuo A."/>
            <person name="Nagy L.G."/>
            <person name="Floudas D."/>
            <person name="Copeland A."/>
            <person name="Barry K.W."/>
            <person name="Cichocki N."/>
            <person name="Veneault-Fourrey C."/>
            <person name="LaButti K."/>
            <person name="Lindquist E.A."/>
            <person name="Lipzen A."/>
            <person name="Lundell T."/>
            <person name="Morin E."/>
            <person name="Murat C."/>
            <person name="Riley R."/>
            <person name="Ohm R."/>
            <person name="Sun H."/>
            <person name="Tunlid A."/>
            <person name="Henrissat B."/>
            <person name="Grigoriev I.V."/>
            <person name="Hibbett D.S."/>
            <person name="Martin F."/>
        </authorList>
    </citation>
    <scope>NUCLEOTIDE SEQUENCE [LARGE SCALE GENOMIC DNA]</scope>
    <source>
        <strain evidence="3">h7</strain>
    </source>
</reference>
<protein>
    <submittedName>
        <fullName evidence="2">Uncharacterized protein</fullName>
    </submittedName>
</protein>
<dbReference type="EMBL" id="KN831771">
    <property type="protein sequence ID" value="KIM46102.1"/>
    <property type="molecule type" value="Genomic_DNA"/>
</dbReference>
<gene>
    <name evidence="2" type="ORF">M413DRAFT_23884</name>
</gene>
<feature type="compositionally biased region" description="Low complexity" evidence="1">
    <location>
        <begin position="604"/>
        <end position="623"/>
    </location>
</feature>
<feature type="region of interest" description="Disordered" evidence="1">
    <location>
        <begin position="179"/>
        <end position="235"/>
    </location>
</feature>
<dbReference type="OrthoDB" id="3268641at2759"/>
<proteinExistence type="predicted"/>
<feature type="region of interest" description="Disordered" evidence="1">
    <location>
        <begin position="1"/>
        <end position="30"/>
    </location>
</feature>
<name>A0A0C2YYR8_HEBCY</name>
<feature type="compositionally biased region" description="Polar residues" evidence="1">
    <location>
        <begin position="190"/>
        <end position="218"/>
    </location>
</feature>
<sequence length="726" mass="79904">MRRLVSSVFKRDEEQSSKRSWKPWLGAKSPPPDDFPRQHLLLVSKNAIVPPLPLPPFVQHNLGPLFPRSVNPPPLLSPPPSLRVNMLRRHLVAHLDLDSTPPPLLFPSTPSFPDVSRPTNASKIFPASPGIRRWIARPCFEDRYSVYFPSPSGLDVRPVSAAALAVAALEFSEHLDAMAEPDFDHPGTPSHASSYSDPAPSSRNSYTPAPSPLRNQHSPAPPNPEPRMPAPKSQVKRVVRFAEDDSDGDDAVPLHIVRMKKMREQKAKFLRQEQLRRTREEAEERRRREQEARRLEDEALQREQRRQMLEKEKREREKILYAETIAATRLRRETHKAGGLVSSNTVNLLVPSSPSFTSLRDSERNKPPESRRLSRLPHDPPSSLSIPRRQASDSALPINSHAHSRYPSDSSPSSSRPPSMSHSPSPVSPGGHSRPPSTHSANTSSSEEIRHQGGSRRSSLTAAAVAAHTGNGSAFGRSPMIASYPAWAGSNPNLQYIPPVPPFPDFVHDMPLLPPTAPFMKHSYNPRSTSRNGSPGPPSSSSSRRGSFTSSTERVNQIPPSLSRNPSGQSLSPNPGHETALNSSVKPTTHQRRGSGDSRHTTHTHMSSTRSRPIPTTSRSQPTLSRGRPQQPIRSSTQQYLQAPPPSPWMPLAPQYPPMQPMPMVMMVPAMVPTMVPAYPMNMDTNANGMMQRQSNLRNGASGGGGGSTSSKAGAHGWRQKQAIIS</sequence>
<feature type="region of interest" description="Disordered" evidence="1">
    <location>
        <begin position="518"/>
        <end position="646"/>
    </location>
</feature>
<feature type="region of interest" description="Disordered" evidence="1">
    <location>
        <begin position="277"/>
        <end position="301"/>
    </location>
</feature>
<dbReference type="HOGENOM" id="CLU_016661_0_0_1"/>
<feature type="region of interest" description="Disordered" evidence="1">
    <location>
        <begin position="694"/>
        <end position="726"/>
    </location>
</feature>
<keyword evidence="3" id="KW-1185">Reference proteome</keyword>
<feature type="compositionally biased region" description="Polar residues" evidence="1">
    <location>
        <begin position="346"/>
        <end position="359"/>
    </location>
</feature>